<evidence type="ECO:0000313" key="3">
    <source>
        <dbReference type="Proteomes" id="UP000292362"/>
    </source>
</evidence>
<dbReference type="EMBL" id="PITJ01001395">
    <property type="protein sequence ID" value="TBT99291.1"/>
    <property type="molecule type" value="Genomic_DNA"/>
</dbReference>
<reference evidence="2 3" key="1">
    <citation type="submission" date="2017-12" db="EMBL/GenBank/DDBJ databases">
        <authorList>
            <person name="Pombert J.-F."/>
            <person name="Haag K.L."/>
            <person name="Ebert D."/>
        </authorList>
    </citation>
    <scope>NUCLEOTIDE SEQUENCE [LARGE SCALE GENOMIC DNA]</scope>
    <source>
        <strain evidence="2">FI-OER-3-3</strain>
    </source>
</reference>
<feature type="transmembrane region" description="Helical" evidence="1">
    <location>
        <begin position="6"/>
        <end position="39"/>
    </location>
</feature>
<organism evidence="2 3">
    <name type="scientific">Hamiltosporidium tvaerminnensis</name>
    <dbReference type="NCBI Taxonomy" id="1176355"/>
    <lineage>
        <taxon>Eukaryota</taxon>
        <taxon>Fungi</taxon>
        <taxon>Fungi incertae sedis</taxon>
        <taxon>Microsporidia</taxon>
        <taxon>Dubosqiidae</taxon>
        <taxon>Hamiltosporidium</taxon>
    </lineage>
</organism>
<keyword evidence="1" id="KW-0472">Membrane</keyword>
<dbReference type="VEuPathDB" id="MicrosporidiaDB:CWI37_1395p0010"/>
<protein>
    <submittedName>
        <fullName evidence="2">Uncharacterized protein</fullName>
    </submittedName>
</protein>
<feature type="transmembrane region" description="Helical" evidence="1">
    <location>
        <begin position="46"/>
        <end position="70"/>
    </location>
</feature>
<name>A0A4V2JUA4_9MICR</name>
<keyword evidence="1" id="KW-1133">Transmembrane helix</keyword>
<gene>
    <name evidence="2" type="ORF">CWI37_1395p0010</name>
</gene>
<accession>A0A4V2JUA4</accession>
<proteinExistence type="predicted"/>
<feature type="non-terminal residue" evidence="2">
    <location>
        <position position="1"/>
    </location>
</feature>
<evidence type="ECO:0000313" key="2">
    <source>
        <dbReference type="EMBL" id="TBT99291.1"/>
    </source>
</evidence>
<evidence type="ECO:0000256" key="1">
    <source>
        <dbReference type="SAM" id="Phobius"/>
    </source>
</evidence>
<keyword evidence="1" id="KW-0812">Transmembrane</keyword>
<dbReference type="Proteomes" id="UP000292362">
    <property type="component" value="Unassembled WGS sequence"/>
</dbReference>
<feature type="transmembrane region" description="Helical" evidence="1">
    <location>
        <begin position="90"/>
        <end position="112"/>
    </location>
</feature>
<comment type="caution">
    <text evidence="2">The sequence shown here is derived from an EMBL/GenBank/DDBJ whole genome shotgun (WGS) entry which is preliminary data.</text>
</comment>
<dbReference type="AlphaFoldDB" id="A0A4V2JUA4"/>
<sequence length="233" mass="24951">LFVGGLFVGGVFVGGVFVGGVFVGGVFVGGVFAGGVFVGGVFVGGVFVGGVFVGGVFVGGVFVGGVFVGGVFVGGEGDFGISPVFGNFDPVLGCSFCSTGFVSCAFSVFFSFESDLFLNSKYPSEAKEIETATIATIKIIFFFSMCAESIKNQHIFFKNSRQQGICLKIQNKKNLPNILDSATILEEENINMNEDLDLEKDNEVVKIVKILFKRKKNRETHNFIIMVQLISVY</sequence>